<organism evidence="1 2">
    <name type="scientific">Chaenocephalus aceratus</name>
    <name type="common">Blackfin icefish</name>
    <name type="synonym">Chaenichthys aceratus</name>
    <dbReference type="NCBI Taxonomy" id="36190"/>
    <lineage>
        <taxon>Eukaryota</taxon>
        <taxon>Metazoa</taxon>
        <taxon>Chordata</taxon>
        <taxon>Craniata</taxon>
        <taxon>Vertebrata</taxon>
        <taxon>Euteleostomi</taxon>
        <taxon>Actinopterygii</taxon>
        <taxon>Neopterygii</taxon>
        <taxon>Teleostei</taxon>
        <taxon>Neoteleostei</taxon>
        <taxon>Acanthomorphata</taxon>
        <taxon>Eupercaria</taxon>
        <taxon>Perciformes</taxon>
        <taxon>Notothenioidei</taxon>
        <taxon>Channichthyidae</taxon>
        <taxon>Chaenocephalus</taxon>
    </lineage>
</organism>
<sequence>MRSLHSGMDPHRVRWTSKAKDTYPHIPSPMGSMSMLLVPCQEWRWCVGGPKPPPPSQVRPFDAPGPSVRSRAQHVQHDPSGPRTLCLQSGAAAAARAQILAYKILGRGQPLPENSN</sequence>
<reference evidence="1" key="1">
    <citation type="submission" date="2022-05" db="EMBL/GenBank/DDBJ databases">
        <title>Chromosome-level genome of Chaenocephalus aceratus.</title>
        <authorList>
            <person name="Park H."/>
        </authorList>
    </citation>
    <scope>NUCLEOTIDE SEQUENCE</scope>
    <source>
        <strain evidence="1">KU_202001</strain>
    </source>
</reference>
<dbReference type="Proteomes" id="UP001057452">
    <property type="component" value="Chromosome 9"/>
</dbReference>
<proteinExistence type="predicted"/>
<keyword evidence="2" id="KW-1185">Reference proteome</keyword>
<name>A0ACB9X2H6_CHAAC</name>
<dbReference type="EMBL" id="CM043793">
    <property type="protein sequence ID" value="KAI4820070.1"/>
    <property type="molecule type" value="Genomic_DNA"/>
</dbReference>
<evidence type="ECO:0000313" key="1">
    <source>
        <dbReference type="EMBL" id="KAI4820070.1"/>
    </source>
</evidence>
<gene>
    <name evidence="1" type="ORF">KUCAC02_028062</name>
</gene>
<protein>
    <submittedName>
        <fullName evidence="1">Uncharacterized protein</fullName>
    </submittedName>
</protein>
<evidence type="ECO:0000313" key="2">
    <source>
        <dbReference type="Proteomes" id="UP001057452"/>
    </source>
</evidence>
<comment type="caution">
    <text evidence="1">The sequence shown here is derived from an EMBL/GenBank/DDBJ whole genome shotgun (WGS) entry which is preliminary data.</text>
</comment>
<accession>A0ACB9X2H6</accession>